<keyword evidence="2" id="KW-1185">Reference proteome</keyword>
<accession>A0A6A1VQ49</accession>
<comment type="caution">
    <text evidence="1">The sequence shown here is derived from an EMBL/GenBank/DDBJ whole genome shotgun (WGS) entry which is preliminary data.</text>
</comment>
<dbReference type="Proteomes" id="UP000516437">
    <property type="component" value="Chromosome 4"/>
</dbReference>
<dbReference type="PANTHER" id="PTHR24128">
    <property type="entry name" value="HOMEOBOX PROTEIN WARIAI"/>
    <property type="match status" value="1"/>
</dbReference>
<dbReference type="OrthoDB" id="674805at2759"/>
<proteinExistence type="predicted"/>
<dbReference type="PANTHER" id="PTHR24128:SF24">
    <property type="entry name" value="ANKYRIN REPEAT PROTEIN"/>
    <property type="match status" value="1"/>
</dbReference>
<dbReference type="SUPFAM" id="SSF48403">
    <property type="entry name" value="Ankyrin repeat"/>
    <property type="match status" value="1"/>
</dbReference>
<gene>
    <name evidence="1" type="ORF">CJ030_MR4G018829</name>
</gene>
<dbReference type="EMBL" id="RXIC02000022">
    <property type="protein sequence ID" value="KAB1215039.1"/>
    <property type="molecule type" value="Genomic_DNA"/>
</dbReference>
<sequence>MDQQCFLYSSIPTDPEVLDNIDKIPFVDTPLHAASSAGQIRFAMEIMMLKPSFARKLNQDGLTPMHLALQYDRIPLMVRLLDADKDRIPLVVRIPYYSPECIFAPKQSFTTCSS</sequence>
<evidence type="ECO:0000313" key="1">
    <source>
        <dbReference type="EMBL" id="KAB1215039.1"/>
    </source>
</evidence>
<protein>
    <submittedName>
        <fullName evidence="1">Uncharacterized protein</fullName>
    </submittedName>
</protein>
<name>A0A6A1VQ49_9ROSI</name>
<organism evidence="1 2">
    <name type="scientific">Morella rubra</name>
    <name type="common">Chinese bayberry</name>
    <dbReference type="NCBI Taxonomy" id="262757"/>
    <lineage>
        <taxon>Eukaryota</taxon>
        <taxon>Viridiplantae</taxon>
        <taxon>Streptophyta</taxon>
        <taxon>Embryophyta</taxon>
        <taxon>Tracheophyta</taxon>
        <taxon>Spermatophyta</taxon>
        <taxon>Magnoliopsida</taxon>
        <taxon>eudicotyledons</taxon>
        <taxon>Gunneridae</taxon>
        <taxon>Pentapetalae</taxon>
        <taxon>rosids</taxon>
        <taxon>fabids</taxon>
        <taxon>Fagales</taxon>
        <taxon>Myricaceae</taxon>
        <taxon>Morella</taxon>
    </lineage>
</organism>
<dbReference type="AlphaFoldDB" id="A0A6A1VQ49"/>
<dbReference type="InterPro" id="IPR036770">
    <property type="entry name" value="Ankyrin_rpt-contain_sf"/>
</dbReference>
<reference evidence="1 2" key="1">
    <citation type="journal article" date="2019" name="Plant Biotechnol. J.">
        <title>The red bayberry genome and genetic basis of sex determination.</title>
        <authorList>
            <person name="Jia H.M."/>
            <person name="Jia H.J."/>
            <person name="Cai Q.L."/>
            <person name="Wang Y."/>
            <person name="Zhao H.B."/>
            <person name="Yang W.F."/>
            <person name="Wang G.Y."/>
            <person name="Li Y.H."/>
            <person name="Zhan D.L."/>
            <person name="Shen Y.T."/>
            <person name="Niu Q.F."/>
            <person name="Chang L."/>
            <person name="Qiu J."/>
            <person name="Zhao L."/>
            <person name="Xie H.B."/>
            <person name="Fu W.Y."/>
            <person name="Jin J."/>
            <person name="Li X.W."/>
            <person name="Jiao Y."/>
            <person name="Zhou C.C."/>
            <person name="Tu T."/>
            <person name="Chai C.Y."/>
            <person name="Gao J.L."/>
            <person name="Fan L.J."/>
            <person name="van de Weg E."/>
            <person name="Wang J.Y."/>
            <person name="Gao Z.S."/>
        </authorList>
    </citation>
    <scope>NUCLEOTIDE SEQUENCE [LARGE SCALE GENOMIC DNA]</scope>
    <source>
        <tissue evidence="1">Leaves</tissue>
    </source>
</reference>
<dbReference type="Gene3D" id="1.25.40.20">
    <property type="entry name" value="Ankyrin repeat-containing domain"/>
    <property type="match status" value="1"/>
</dbReference>
<evidence type="ECO:0000313" key="2">
    <source>
        <dbReference type="Proteomes" id="UP000516437"/>
    </source>
</evidence>